<reference evidence="3 4" key="1">
    <citation type="submission" date="2023-11" db="EMBL/GenBank/DDBJ databases">
        <authorList>
            <person name="Okamura Y."/>
        </authorList>
    </citation>
    <scope>NUCLEOTIDE SEQUENCE [LARGE SCALE GENOMIC DNA]</scope>
</reference>
<name>A0AAV1JXZ9_9NEOP</name>
<evidence type="ECO:0000313" key="4">
    <source>
        <dbReference type="Proteomes" id="UP001497472"/>
    </source>
</evidence>
<dbReference type="EMBL" id="CAVLEF010000278">
    <property type="protein sequence ID" value="CAK1554382.1"/>
    <property type="molecule type" value="Genomic_DNA"/>
</dbReference>
<comment type="caution">
    <text evidence="3">The sequence shown here is derived from an EMBL/GenBank/DDBJ whole genome shotgun (WGS) entry which is preliminary data.</text>
</comment>
<dbReference type="Proteomes" id="UP001497472">
    <property type="component" value="Unassembled WGS sequence"/>
</dbReference>
<keyword evidence="4" id="KW-1185">Reference proteome</keyword>
<dbReference type="InterPro" id="IPR013087">
    <property type="entry name" value="Znf_C2H2_type"/>
</dbReference>
<gene>
    <name evidence="3" type="ORF">LNINA_LOCUS13303</name>
</gene>
<sequence>MATRTNSELPPSPQEYSDGYEVLEEEVEEKRQPVNNNVANILERLKSSGASIRKPKNEFYCFTCKVDFPDWEELENHLIQHVSLPAVVLDKLPSDDEDGPPSADGNWSDDEESSPLKVPLQKTTKIRHIANSQKQRYIY</sequence>
<organism evidence="3 4">
    <name type="scientific">Leptosia nina</name>
    <dbReference type="NCBI Taxonomy" id="320188"/>
    <lineage>
        <taxon>Eukaryota</taxon>
        <taxon>Metazoa</taxon>
        <taxon>Ecdysozoa</taxon>
        <taxon>Arthropoda</taxon>
        <taxon>Hexapoda</taxon>
        <taxon>Insecta</taxon>
        <taxon>Pterygota</taxon>
        <taxon>Neoptera</taxon>
        <taxon>Endopterygota</taxon>
        <taxon>Lepidoptera</taxon>
        <taxon>Glossata</taxon>
        <taxon>Ditrysia</taxon>
        <taxon>Papilionoidea</taxon>
        <taxon>Pieridae</taxon>
        <taxon>Pierinae</taxon>
        <taxon>Leptosia</taxon>
    </lineage>
</organism>
<accession>A0AAV1JXZ9</accession>
<protein>
    <recommendedName>
        <fullName evidence="2">C2H2-type domain-containing protein</fullName>
    </recommendedName>
</protein>
<feature type="domain" description="C2H2-type" evidence="2">
    <location>
        <begin position="61"/>
        <end position="81"/>
    </location>
</feature>
<evidence type="ECO:0000259" key="2">
    <source>
        <dbReference type="PROSITE" id="PS00028"/>
    </source>
</evidence>
<evidence type="ECO:0000256" key="1">
    <source>
        <dbReference type="SAM" id="MobiDB-lite"/>
    </source>
</evidence>
<dbReference type="PROSITE" id="PS00028">
    <property type="entry name" value="ZINC_FINGER_C2H2_1"/>
    <property type="match status" value="1"/>
</dbReference>
<dbReference type="AlphaFoldDB" id="A0AAV1JXZ9"/>
<feature type="region of interest" description="Disordered" evidence="1">
    <location>
        <begin position="90"/>
        <end position="125"/>
    </location>
</feature>
<evidence type="ECO:0000313" key="3">
    <source>
        <dbReference type="EMBL" id="CAK1554382.1"/>
    </source>
</evidence>
<proteinExistence type="predicted"/>